<proteinExistence type="predicted"/>
<feature type="DNA-binding region" description="H-T-H motif" evidence="4">
    <location>
        <begin position="40"/>
        <end position="59"/>
    </location>
</feature>
<dbReference type="Pfam" id="PF00440">
    <property type="entry name" value="TetR_N"/>
    <property type="match status" value="1"/>
</dbReference>
<dbReference type="GO" id="GO:0003677">
    <property type="term" value="F:DNA binding"/>
    <property type="evidence" value="ECO:0007669"/>
    <property type="project" value="UniProtKB-UniRule"/>
</dbReference>
<dbReference type="InterPro" id="IPR011075">
    <property type="entry name" value="TetR_C"/>
</dbReference>
<dbReference type="Pfam" id="PF16925">
    <property type="entry name" value="TetR_C_13"/>
    <property type="match status" value="1"/>
</dbReference>
<dbReference type="RefSeq" id="WP_188896922.1">
    <property type="nucleotide sequence ID" value="NZ_BMMZ01000011.1"/>
</dbReference>
<evidence type="ECO:0000313" key="7">
    <source>
        <dbReference type="Proteomes" id="UP000613840"/>
    </source>
</evidence>
<dbReference type="Gene3D" id="1.10.357.10">
    <property type="entry name" value="Tetracycline Repressor, domain 2"/>
    <property type="match status" value="1"/>
</dbReference>
<dbReference type="PANTHER" id="PTHR47506:SF6">
    <property type="entry name" value="HTH-TYPE TRANSCRIPTIONAL REPRESSOR NEMR"/>
    <property type="match status" value="1"/>
</dbReference>
<protein>
    <submittedName>
        <fullName evidence="6">Transcriptional regulator</fullName>
    </submittedName>
</protein>
<accession>A0A917SET6</accession>
<gene>
    <name evidence="6" type="ORF">GCM10011575_37500</name>
</gene>
<feature type="domain" description="HTH tetR-type" evidence="5">
    <location>
        <begin position="17"/>
        <end position="77"/>
    </location>
</feature>
<evidence type="ECO:0000256" key="4">
    <source>
        <dbReference type="PROSITE-ProRule" id="PRU00335"/>
    </source>
</evidence>
<dbReference type="AlphaFoldDB" id="A0A917SET6"/>
<dbReference type="EMBL" id="BMMZ01000011">
    <property type="protein sequence ID" value="GGL75805.1"/>
    <property type="molecule type" value="Genomic_DNA"/>
</dbReference>
<dbReference type="InterPro" id="IPR001647">
    <property type="entry name" value="HTH_TetR"/>
</dbReference>
<dbReference type="SUPFAM" id="SSF48498">
    <property type="entry name" value="Tetracyclin repressor-like, C-terminal domain"/>
    <property type="match status" value="1"/>
</dbReference>
<reference evidence="6" key="2">
    <citation type="submission" date="2020-09" db="EMBL/GenBank/DDBJ databases">
        <authorList>
            <person name="Sun Q."/>
            <person name="Zhou Y."/>
        </authorList>
    </citation>
    <scope>NUCLEOTIDE SEQUENCE</scope>
    <source>
        <strain evidence="6">CGMCC 4.7306</strain>
    </source>
</reference>
<dbReference type="PROSITE" id="PS50977">
    <property type="entry name" value="HTH_TETR_2"/>
    <property type="match status" value="1"/>
</dbReference>
<evidence type="ECO:0000256" key="1">
    <source>
        <dbReference type="ARBA" id="ARBA00023015"/>
    </source>
</evidence>
<dbReference type="InterPro" id="IPR009057">
    <property type="entry name" value="Homeodomain-like_sf"/>
</dbReference>
<keyword evidence="2 4" id="KW-0238">DNA-binding</keyword>
<comment type="caution">
    <text evidence="6">The sequence shown here is derived from an EMBL/GenBank/DDBJ whole genome shotgun (WGS) entry which is preliminary data.</text>
</comment>
<reference evidence="6" key="1">
    <citation type="journal article" date="2014" name="Int. J. Syst. Evol. Microbiol.">
        <title>Complete genome sequence of Corynebacterium casei LMG S-19264T (=DSM 44701T), isolated from a smear-ripened cheese.</title>
        <authorList>
            <consortium name="US DOE Joint Genome Institute (JGI-PGF)"/>
            <person name="Walter F."/>
            <person name="Albersmeier A."/>
            <person name="Kalinowski J."/>
            <person name="Ruckert C."/>
        </authorList>
    </citation>
    <scope>NUCLEOTIDE SEQUENCE</scope>
    <source>
        <strain evidence="6">CGMCC 4.7306</strain>
    </source>
</reference>
<dbReference type="PANTHER" id="PTHR47506">
    <property type="entry name" value="TRANSCRIPTIONAL REGULATORY PROTEIN"/>
    <property type="match status" value="1"/>
</dbReference>
<evidence type="ECO:0000256" key="3">
    <source>
        <dbReference type="ARBA" id="ARBA00023163"/>
    </source>
</evidence>
<organism evidence="6 7">
    <name type="scientific">Microlunatus endophyticus</name>
    <dbReference type="NCBI Taxonomy" id="1716077"/>
    <lineage>
        <taxon>Bacteria</taxon>
        <taxon>Bacillati</taxon>
        <taxon>Actinomycetota</taxon>
        <taxon>Actinomycetes</taxon>
        <taxon>Propionibacteriales</taxon>
        <taxon>Propionibacteriaceae</taxon>
        <taxon>Microlunatus</taxon>
    </lineage>
</organism>
<name>A0A917SET6_9ACTN</name>
<evidence type="ECO:0000259" key="5">
    <source>
        <dbReference type="PROSITE" id="PS50977"/>
    </source>
</evidence>
<evidence type="ECO:0000313" key="6">
    <source>
        <dbReference type="EMBL" id="GGL75805.1"/>
    </source>
</evidence>
<keyword evidence="1" id="KW-0805">Transcription regulation</keyword>
<dbReference type="Proteomes" id="UP000613840">
    <property type="component" value="Unassembled WGS sequence"/>
</dbReference>
<dbReference type="PRINTS" id="PR00455">
    <property type="entry name" value="HTHTETR"/>
</dbReference>
<keyword evidence="7" id="KW-1185">Reference proteome</keyword>
<keyword evidence="3" id="KW-0804">Transcription</keyword>
<evidence type="ECO:0000256" key="2">
    <source>
        <dbReference type="ARBA" id="ARBA00023125"/>
    </source>
</evidence>
<dbReference type="SUPFAM" id="SSF46689">
    <property type="entry name" value="Homeodomain-like"/>
    <property type="match status" value="1"/>
</dbReference>
<dbReference type="InterPro" id="IPR036271">
    <property type="entry name" value="Tet_transcr_reg_TetR-rel_C_sf"/>
</dbReference>
<sequence>MTRSRTSDPAGLTPKGQRTRAHIVAVAADLMFENSVAQTTIEDVRIAAGVSNSQIYHYFSDKSELIRAVIDHQTDAVLEPQQPIFSRLDTWEGLRDWRDYAVNHQKELNCRGGCPIASLSGQLAETDDAARLQLALSFRRWSAGLRSGLLAMAERGVLAADADPEQLAVVLLTSLQGGLLLTQLERDVTPLETALDAALEHVRRRMTTVPA</sequence>